<dbReference type="SUPFAM" id="SSF55298">
    <property type="entry name" value="YjgF-like"/>
    <property type="match status" value="1"/>
</dbReference>
<dbReference type="InterPro" id="IPR035959">
    <property type="entry name" value="RutC-like_sf"/>
</dbReference>
<dbReference type="PANTHER" id="PTHR11803:SF22">
    <property type="entry name" value="ENDORIBONUCLEASE FAMILY PROTEIN BRT1, PUTATIVE (AFU_ORTHOLOGUE AFUA_5G03780)-RELATED"/>
    <property type="match status" value="1"/>
</dbReference>
<dbReference type="AlphaFoldDB" id="M3BZF7"/>
<comment type="similarity">
    <text evidence="1">Belongs to the RutC family.</text>
</comment>
<organism evidence="2 3">
    <name type="scientific">Sphaerulina musiva (strain SO2202)</name>
    <name type="common">Poplar stem canker fungus</name>
    <name type="synonym">Septoria musiva</name>
    <dbReference type="NCBI Taxonomy" id="692275"/>
    <lineage>
        <taxon>Eukaryota</taxon>
        <taxon>Fungi</taxon>
        <taxon>Dikarya</taxon>
        <taxon>Ascomycota</taxon>
        <taxon>Pezizomycotina</taxon>
        <taxon>Dothideomycetes</taxon>
        <taxon>Dothideomycetidae</taxon>
        <taxon>Mycosphaerellales</taxon>
        <taxon>Mycosphaerellaceae</taxon>
        <taxon>Sphaerulina</taxon>
    </lineage>
</organism>
<dbReference type="Gene3D" id="3.30.1330.40">
    <property type="entry name" value="RutC-like"/>
    <property type="match status" value="1"/>
</dbReference>
<keyword evidence="3" id="KW-1185">Reference proteome</keyword>
<dbReference type="RefSeq" id="XP_016761547.1">
    <property type="nucleotide sequence ID" value="XM_016901260.1"/>
</dbReference>
<dbReference type="Proteomes" id="UP000016931">
    <property type="component" value="Unassembled WGS sequence"/>
</dbReference>
<dbReference type="NCBIfam" id="TIGR00004">
    <property type="entry name" value="Rid family detoxifying hydrolase"/>
    <property type="match status" value="1"/>
</dbReference>
<dbReference type="PANTHER" id="PTHR11803">
    <property type="entry name" value="2-IMINOBUTANOATE/2-IMINOPROPANOATE DEAMINASE RIDA"/>
    <property type="match status" value="1"/>
</dbReference>
<gene>
    <name evidence="2" type="ORF">SEPMUDRAFT_116466</name>
</gene>
<dbReference type="EMBL" id="KB456263">
    <property type="protein sequence ID" value="EMF13426.1"/>
    <property type="molecule type" value="Genomic_DNA"/>
</dbReference>
<dbReference type="STRING" id="692275.M3BZF7"/>
<dbReference type="GO" id="GO:0005739">
    <property type="term" value="C:mitochondrion"/>
    <property type="evidence" value="ECO:0007669"/>
    <property type="project" value="UniProtKB-ARBA"/>
</dbReference>
<evidence type="ECO:0000313" key="3">
    <source>
        <dbReference type="Proteomes" id="UP000016931"/>
    </source>
</evidence>
<protein>
    <submittedName>
        <fullName evidence="2">L-PSP endoribonuclease family protein Brt1</fullName>
    </submittedName>
</protein>
<evidence type="ECO:0000313" key="2">
    <source>
        <dbReference type="EMBL" id="EMF13426.1"/>
    </source>
</evidence>
<dbReference type="GeneID" id="27898397"/>
<dbReference type="CDD" id="cd00448">
    <property type="entry name" value="YjgF_YER057c_UK114_family"/>
    <property type="match status" value="1"/>
</dbReference>
<dbReference type="OrthoDB" id="309640at2759"/>
<name>M3BZF7_SPHMS</name>
<sequence length="129" mass="13700">MSANKKIILTENAPKPLPGIYSQAVVANGTVYCSGSIGIDTSGKLIEGTIGDRTHQAIKNLTAVLEAAGTNINNVVKVNVFIDDMANFAAMNEVYTTYWGENKPCRTCVAAKQLPLGTDVEIECIAVLP</sequence>
<evidence type="ECO:0000256" key="1">
    <source>
        <dbReference type="ARBA" id="ARBA00010552"/>
    </source>
</evidence>
<reference evidence="2 3" key="1">
    <citation type="journal article" date="2012" name="PLoS Pathog.">
        <title>Diverse lifestyles and strategies of plant pathogenesis encoded in the genomes of eighteen Dothideomycetes fungi.</title>
        <authorList>
            <person name="Ohm R.A."/>
            <person name="Feau N."/>
            <person name="Henrissat B."/>
            <person name="Schoch C.L."/>
            <person name="Horwitz B.A."/>
            <person name="Barry K.W."/>
            <person name="Condon B.J."/>
            <person name="Copeland A.C."/>
            <person name="Dhillon B."/>
            <person name="Glaser F."/>
            <person name="Hesse C.N."/>
            <person name="Kosti I."/>
            <person name="LaButti K."/>
            <person name="Lindquist E.A."/>
            <person name="Lucas S."/>
            <person name="Salamov A.A."/>
            <person name="Bradshaw R.E."/>
            <person name="Ciuffetti L."/>
            <person name="Hamelin R.C."/>
            <person name="Kema G.H.J."/>
            <person name="Lawrence C."/>
            <person name="Scott J.A."/>
            <person name="Spatafora J.W."/>
            <person name="Turgeon B.G."/>
            <person name="de Wit P.J.G.M."/>
            <person name="Zhong S."/>
            <person name="Goodwin S.B."/>
            <person name="Grigoriev I.V."/>
        </authorList>
    </citation>
    <scope>NUCLEOTIDE SEQUENCE [LARGE SCALE GENOMIC DNA]</scope>
    <source>
        <strain evidence="2 3">SO2202</strain>
    </source>
</reference>
<dbReference type="Pfam" id="PF01042">
    <property type="entry name" value="Ribonuc_L-PSP"/>
    <property type="match status" value="1"/>
</dbReference>
<dbReference type="GO" id="GO:0019239">
    <property type="term" value="F:deaminase activity"/>
    <property type="evidence" value="ECO:0007669"/>
    <property type="project" value="TreeGrafter"/>
</dbReference>
<dbReference type="InterPro" id="IPR006175">
    <property type="entry name" value="YjgF/YER057c/UK114"/>
</dbReference>
<dbReference type="InterPro" id="IPR006056">
    <property type="entry name" value="RidA"/>
</dbReference>
<dbReference type="FunFam" id="3.30.1330.40:FF:000001">
    <property type="entry name" value="L-PSP family endoribonuclease"/>
    <property type="match status" value="1"/>
</dbReference>
<dbReference type="HOGENOM" id="CLU_100715_7_2_1"/>
<dbReference type="OMA" id="VKLNIFM"/>
<accession>M3BZF7</accession>
<proteinExistence type="inferred from homology"/>
<dbReference type="GO" id="GO:0005829">
    <property type="term" value="C:cytosol"/>
    <property type="evidence" value="ECO:0007669"/>
    <property type="project" value="TreeGrafter"/>
</dbReference>
<dbReference type="eggNOG" id="KOG2317">
    <property type="taxonomic scope" value="Eukaryota"/>
</dbReference>